<dbReference type="CDD" id="cd06261">
    <property type="entry name" value="TM_PBP2"/>
    <property type="match status" value="1"/>
</dbReference>
<dbReference type="PANTHER" id="PTHR43163:SF6">
    <property type="entry name" value="DIPEPTIDE TRANSPORT SYSTEM PERMEASE PROTEIN DPPB-RELATED"/>
    <property type="match status" value="1"/>
</dbReference>
<dbReference type="InterPro" id="IPR035906">
    <property type="entry name" value="MetI-like_sf"/>
</dbReference>
<protein>
    <submittedName>
        <fullName evidence="10">ABC transporter permease</fullName>
    </submittedName>
</protein>
<dbReference type="PROSITE" id="PS50928">
    <property type="entry name" value="ABC_TM1"/>
    <property type="match status" value="1"/>
</dbReference>
<dbReference type="GO" id="GO:0071916">
    <property type="term" value="F:dipeptide transmembrane transporter activity"/>
    <property type="evidence" value="ECO:0007669"/>
    <property type="project" value="TreeGrafter"/>
</dbReference>
<evidence type="ECO:0000256" key="6">
    <source>
        <dbReference type="ARBA" id="ARBA00023136"/>
    </source>
</evidence>
<feature type="transmembrane region" description="Helical" evidence="8">
    <location>
        <begin position="154"/>
        <end position="172"/>
    </location>
</feature>
<dbReference type="Proteomes" id="UP000195440">
    <property type="component" value="Unassembled WGS sequence"/>
</dbReference>
<organism evidence="10 11">
    <name type="scientific">Pseudomonas caspiana</name>
    <dbReference type="NCBI Taxonomy" id="1451454"/>
    <lineage>
        <taxon>Bacteria</taxon>
        <taxon>Pseudomonadati</taxon>
        <taxon>Pseudomonadota</taxon>
        <taxon>Gammaproteobacteria</taxon>
        <taxon>Pseudomonadales</taxon>
        <taxon>Pseudomonadaceae</taxon>
        <taxon>Pseudomonas</taxon>
    </lineage>
</organism>
<keyword evidence="11" id="KW-1185">Reference proteome</keyword>
<evidence type="ECO:0000313" key="10">
    <source>
        <dbReference type="EMBL" id="OUM75919.1"/>
    </source>
</evidence>
<dbReference type="RefSeq" id="WP_087264436.1">
    <property type="nucleotide sequence ID" value="NZ_JBJGBV010000001.1"/>
</dbReference>
<evidence type="ECO:0000256" key="4">
    <source>
        <dbReference type="ARBA" id="ARBA00022692"/>
    </source>
</evidence>
<comment type="similarity">
    <text evidence="7">Belongs to the binding-protein-dependent transport system permease family. OppBC subfamily.</text>
</comment>
<feature type="transmembrane region" description="Helical" evidence="8">
    <location>
        <begin position="79"/>
        <end position="102"/>
    </location>
</feature>
<keyword evidence="4 8" id="KW-0812">Transmembrane</keyword>
<dbReference type="EMBL" id="LOHF01000001">
    <property type="protein sequence ID" value="OUM75919.1"/>
    <property type="molecule type" value="Genomic_DNA"/>
</dbReference>
<dbReference type="SUPFAM" id="SSF161098">
    <property type="entry name" value="MetI-like"/>
    <property type="match status" value="1"/>
</dbReference>
<dbReference type="Pfam" id="PF00528">
    <property type="entry name" value="BPD_transp_1"/>
    <property type="match status" value="1"/>
</dbReference>
<gene>
    <name evidence="10" type="ORF">AUC60_02145</name>
</gene>
<sequence length="286" mass="30444">MIRLLSLRLLQALMVILLVAALTFLSIIAQSNASLPPDQSVMLLYFGRIGELLTFELGNSLVSGKPVLDTVIHGLGRSIPLAIGALILSLLIGIPLGITAGLRAGGWVDRALLIMSTAIRAIPQFVLGAILILIFAVALAVLPPHGHTTFAHSILPTVTLALGLAAVSSSVVRDATLAVTSAPHYASGRLEGLSAFSIFRQHGWRDIRGPLMTGLSAQLVYLMEGIIVVETVFAWPGIGLELVRAIVDRDSRMMQGTALAIGLMFVLLKTIVDLANHSIDSRRRNS</sequence>
<evidence type="ECO:0000256" key="1">
    <source>
        <dbReference type="ARBA" id="ARBA00004651"/>
    </source>
</evidence>
<evidence type="ECO:0000256" key="2">
    <source>
        <dbReference type="ARBA" id="ARBA00022448"/>
    </source>
</evidence>
<dbReference type="OrthoDB" id="9805855at2"/>
<keyword evidence="5 8" id="KW-1133">Transmembrane helix</keyword>
<feature type="transmembrane region" description="Helical" evidence="8">
    <location>
        <begin position="122"/>
        <end position="142"/>
    </location>
</feature>
<dbReference type="PANTHER" id="PTHR43163">
    <property type="entry name" value="DIPEPTIDE TRANSPORT SYSTEM PERMEASE PROTEIN DPPB-RELATED"/>
    <property type="match status" value="1"/>
</dbReference>
<keyword evidence="2 8" id="KW-0813">Transport</keyword>
<comment type="caution">
    <text evidence="10">The sequence shown here is derived from an EMBL/GenBank/DDBJ whole genome shotgun (WGS) entry which is preliminary data.</text>
</comment>
<dbReference type="Gene3D" id="1.10.3720.10">
    <property type="entry name" value="MetI-like"/>
    <property type="match status" value="1"/>
</dbReference>
<feature type="domain" description="ABC transmembrane type-1" evidence="9">
    <location>
        <begin position="75"/>
        <end position="276"/>
    </location>
</feature>
<reference evidence="10 11" key="1">
    <citation type="journal article" date="2017" name="Syst. Appl. Microbiol.">
        <title>Pseudomonas caspiana sp. nov., a citrus pathogen in the Pseudomonas syringae phylogenetic group.</title>
        <authorList>
            <person name="Busquets A."/>
            <person name="Gomila M."/>
            <person name="Beiki F."/>
            <person name="Mulet M."/>
            <person name="Rahimian H."/>
            <person name="Garcia-Valdes E."/>
            <person name="Lalucat J."/>
        </authorList>
    </citation>
    <scope>NUCLEOTIDE SEQUENCE [LARGE SCALE GENOMIC DNA]</scope>
    <source>
        <strain evidence="10 11">FBF102</strain>
    </source>
</reference>
<proteinExistence type="inferred from homology"/>
<name>A0A1Y3P854_9PSED</name>
<evidence type="ECO:0000256" key="8">
    <source>
        <dbReference type="RuleBase" id="RU363032"/>
    </source>
</evidence>
<evidence type="ECO:0000256" key="3">
    <source>
        <dbReference type="ARBA" id="ARBA00022475"/>
    </source>
</evidence>
<evidence type="ECO:0000256" key="5">
    <source>
        <dbReference type="ARBA" id="ARBA00022989"/>
    </source>
</evidence>
<comment type="subcellular location">
    <subcellularLocation>
        <location evidence="1 8">Cell membrane</location>
        <topology evidence="1 8">Multi-pass membrane protein</topology>
    </subcellularLocation>
</comment>
<dbReference type="InterPro" id="IPR000515">
    <property type="entry name" value="MetI-like"/>
</dbReference>
<evidence type="ECO:0000313" key="11">
    <source>
        <dbReference type="Proteomes" id="UP000195440"/>
    </source>
</evidence>
<dbReference type="GO" id="GO:0005886">
    <property type="term" value="C:plasma membrane"/>
    <property type="evidence" value="ECO:0007669"/>
    <property type="project" value="UniProtKB-SubCell"/>
</dbReference>
<keyword evidence="3" id="KW-1003">Cell membrane</keyword>
<feature type="transmembrane region" description="Helical" evidence="8">
    <location>
        <begin position="258"/>
        <end position="276"/>
    </location>
</feature>
<accession>A0A1Y3P854</accession>
<keyword evidence="6 8" id="KW-0472">Membrane</keyword>
<evidence type="ECO:0000256" key="7">
    <source>
        <dbReference type="ARBA" id="ARBA00024202"/>
    </source>
</evidence>
<feature type="transmembrane region" description="Helical" evidence="8">
    <location>
        <begin position="219"/>
        <end position="238"/>
    </location>
</feature>
<dbReference type="AlphaFoldDB" id="A0A1Y3P854"/>
<evidence type="ECO:0000259" key="9">
    <source>
        <dbReference type="PROSITE" id="PS50928"/>
    </source>
</evidence>